<dbReference type="EC" id="3.2.1.51" evidence="3"/>
<dbReference type="GO" id="GO:0004560">
    <property type="term" value="F:alpha-L-fucosidase activity"/>
    <property type="evidence" value="ECO:0007669"/>
    <property type="project" value="UniProtKB-EC"/>
</dbReference>
<evidence type="ECO:0000256" key="4">
    <source>
        <dbReference type="ARBA" id="ARBA00022729"/>
    </source>
</evidence>
<accession>A0AAN8FZL4</accession>
<protein>
    <recommendedName>
        <fullName evidence="3">alpha-L-fucosidase</fullName>
        <ecNumber evidence="3">3.2.1.51</ecNumber>
    </recommendedName>
</protein>
<proteinExistence type="inferred from homology"/>
<evidence type="ECO:0000259" key="10">
    <source>
        <dbReference type="Pfam" id="PF16757"/>
    </source>
</evidence>
<keyword evidence="4 8" id="KW-0732">Signal</keyword>
<dbReference type="EMBL" id="JAZGQO010000028">
    <property type="protein sequence ID" value="KAK6165091.1"/>
    <property type="molecule type" value="Genomic_DNA"/>
</dbReference>
<dbReference type="InterPro" id="IPR013780">
    <property type="entry name" value="Glyco_hydro_b"/>
</dbReference>
<evidence type="ECO:0000256" key="8">
    <source>
        <dbReference type="PIRNR" id="PIRNR001092"/>
    </source>
</evidence>
<dbReference type="Pfam" id="PF01120">
    <property type="entry name" value="Alpha_L_fucos"/>
    <property type="match status" value="1"/>
</dbReference>
<name>A0AAN8FZL4_PATCE</name>
<dbReference type="PANTHER" id="PTHR10030">
    <property type="entry name" value="ALPHA-L-FUCOSIDASE"/>
    <property type="match status" value="1"/>
</dbReference>
<dbReference type="InterPro" id="IPR016286">
    <property type="entry name" value="FUC_metazoa-typ"/>
</dbReference>
<evidence type="ECO:0000256" key="5">
    <source>
        <dbReference type="ARBA" id="ARBA00022801"/>
    </source>
</evidence>
<feature type="signal peptide" evidence="8">
    <location>
        <begin position="1"/>
        <end position="20"/>
    </location>
</feature>
<dbReference type="PRINTS" id="PR00741">
    <property type="entry name" value="GLHYDRLASE29"/>
</dbReference>
<feature type="domain" description="Glycoside hydrolase family 29 N-terminal" evidence="9">
    <location>
        <begin position="22"/>
        <end position="358"/>
    </location>
</feature>
<evidence type="ECO:0000256" key="6">
    <source>
        <dbReference type="ARBA" id="ARBA00023180"/>
    </source>
</evidence>
<dbReference type="InterPro" id="IPR031919">
    <property type="entry name" value="Fucosidase_C"/>
</dbReference>
<dbReference type="InterPro" id="IPR017853">
    <property type="entry name" value="GH"/>
</dbReference>
<gene>
    <name evidence="11" type="ORF">SNE40_023651</name>
</gene>
<dbReference type="PANTHER" id="PTHR10030:SF37">
    <property type="entry name" value="ALPHA-L-FUCOSIDASE-RELATED"/>
    <property type="match status" value="1"/>
</dbReference>
<evidence type="ECO:0000313" key="12">
    <source>
        <dbReference type="Proteomes" id="UP001347796"/>
    </source>
</evidence>
<comment type="caution">
    <text evidence="11">The sequence shown here is derived from an EMBL/GenBank/DDBJ whole genome shotgun (WGS) entry which is preliminary data.</text>
</comment>
<comment type="function">
    <text evidence="1">Alpha-L-fucosidase is responsible for hydrolyzing the alpha-1,6-linked fucose joined to the reducing-end N-acetylglucosamine of the carbohydrate moieties of glycoproteins.</text>
</comment>
<dbReference type="SMART" id="SM00812">
    <property type="entry name" value="Alpha_L_fucos"/>
    <property type="match status" value="1"/>
</dbReference>
<sequence length="460" mass="52515">MTWLFCLSTLVILSTIFVTGIRYEPNWASIDSRPIPAWYDEGKLGIFIHFGVFSVPSAGFNSQVGWFWYYWKTLKLPAYVDFMKNNYRSDFTYADFAKDFTAEFFDANQWAKILNSSGADYVVFTSKHAEGFTNWPSNISFNWNSMALGPKRDIVGELMAAIRGKTKLHFGLYHCLYEWFNPLYIRDKGNNWQTRDFVTKKALPGLYEIVKTYKPDIVWSDGDYEAPDTYWNSTGFLAWLYNDSPVKDIVVTNDRWGIGANCTHGGVWTCRDRYLPGKLQAHKWVNAMTIDRQSWGFRRNADLSQYLTIEEILAIFVQTVSCGGNMLMNVGPQKDGIIAPIFEERLGQLGQWLSVNGDAIRGTRPWTTQNDTLAPTVWYTKKSNMIYAIVLNWPKTDTLRLAAPVPSTSTRVGLLGYTGEPFQYTNPSTGGINITIPPIPVNKMPCQWAWVLTFTNLQNA</sequence>
<feature type="domain" description="Alpha-L-fucosidase C-terminal" evidence="10">
    <location>
        <begin position="369"/>
        <end position="455"/>
    </location>
</feature>
<keyword evidence="6" id="KW-0325">Glycoprotein</keyword>
<dbReference type="Proteomes" id="UP001347796">
    <property type="component" value="Unassembled WGS sequence"/>
</dbReference>
<dbReference type="InterPro" id="IPR057739">
    <property type="entry name" value="Glyco_hydro_29_N"/>
</dbReference>
<dbReference type="Gene3D" id="3.20.20.80">
    <property type="entry name" value="Glycosidases"/>
    <property type="match status" value="1"/>
</dbReference>
<keyword evidence="5 8" id="KW-0378">Hydrolase</keyword>
<dbReference type="Gene3D" id="2.60.40.1180">
    <property type="entry name" value="Golgi alpha-mannosidase II"/>
    <property type="match status" value="1"/>
</dbReference>
<evidence type="ECO:0000256" key="2">
    <source>
        <dbReference type="ARBA" id="ARBA00007951"/>
    </source>
</evidence>
<dbReference type="SUPFAM" id="SSF51445">
    <property type="entry name" value="(Trans)glycosidases"/>
    <property type="match status" value="1"/>
</dbReference>
<evidence type="ECO:0000256" key="1">
    <source>
        <dbReference type="ARBA" id="ARBA00004071"/>
    </source>
</evidence>
<comment type="similarity">
    <text evidence="2 8">Belongs to the glycosyl hydrolase 29 family.</text>
</comment>
<evidence type="ECO:0000259" key="9">
    <source>
        <dbReference type="Pfam" id="PF01120"/>
    </source>
</evidence>
<evidence type="ECO:0000313" key="11">
    <source>
        <dbReference type="EMBL" id="KAK6165091.1"/>
    </source>
</evidence>
<dbReference type="AlphaFoldDB" id="A0AAN8FZL4"/>
<dbReference type="PIRSF" id="PIRSF001092">
    <property type="entry name" value="Alpha-L-fucosidase"/>
    <property type="match status" value="1"/>
</dbReference>
<evidence type="ECO:0000256" key="7">
    <source>
        <dbReference type="ARBA" id="ARBA00023295"/>
    </source>
</evidence>
<keyword evidence="12" id="KW-1185">Reference proteome</keyword>
<organism evidence="11 12">
    <name type="scientific">Patella caerulea</name>
    <name type="common">Rayed Mediterranean limpet</name>
    <dbReference type="NCBI Taxonomy" id="87958"/>
    <lineage>
        <taxon>Eukaryota</taxon>
        <taxon>Metazoa</taxon>
        <taxon>Spiralia</taxon>
        <taxon>Lophotrochozoa</taxon>
        <taxon>Mollusca</taxon>
        <taxon>Gastropoda</taxon>
        <taxon>Patellogastropoda</taxon>
        <taxon>Patelloidea</taxon>
        <taxon>Patellidae</taxon>
        <taxon>Patella</taxon>
    </lineage>
</organism>
<keyword evidence="7 8" id="KW-0326">Glycosidase</keyword>
<dbReference type="GO" id="GO:0005764">
    <property type="term" value="C:lysosome"/>
    <property type="evidence" value="ECO:0007669"/>
    <property type="project" value="TreeGrafter"/>
</dbReference>
<dbReference type="GO" id="GO:0006004">
    <property type="term" value="P:fucose metabolic process"/>
    <property type="evidence" value="ECO:0007669"/>
    <property type="project" value="InterPro"/>
</dbReference>
<dbReference type="Pfam" id="PF16757">
    <property type="entry name" value="Fucosidase_C"/>
    <property type="match status" value="1"/>
</dbReference>
<evidence type="ECO:0000256" key="3">
    <source>
        <dbReference type="ARBA" id="ARBA00012662"/>
    </source>
</evidence>
<dbReference type="InterPro" id="IPR000933">
    <property type="entry name" value="Glyco_hydro_29"/>
</dbReference>
<feature type="chain" id="PRO_5042674990" description="alpha-L-fucosidase" evidence="8">
    <location>
        <begin position="21"/>
        <end position="460"/>
    </location>
</feature>
<reference evidence="11 12" key="1">
    <citation type="submission" date="2024-01" db="EMBL/GenBank/DDBJ databases">
        <title>The genome of the rayed Mediterranean limpet Patella caerulea (Linnaeus, 1758).</title>
        <authorList>
            <person name="Anh-Thu Weber A."/>
            <person name="Halstead-Nussloch G."/>
        </authorList>
    </citation>
    <scope>NUCLEOTIDE SEQUENCE [LARGE SCALE GENOMIC DNA]</scope>
    <source>
        <strain evidence="11">AATW-2023a</strain>
        <tissue evidence="11">Whole specimen</tissue>
    </source>
</reference>
<dbReference type="GO" id="GO:0016139">
    <property type="term" value="P:glycoside catabolic process"/>
    <property type="evidence" value="ECO:0007669"/>
    <property type="project" value="TreeGrafter"/>
</dbReference>
<dbReference type="FunFam" id="3.20.20.80:FF:000027">
    <property type="entry name" value="Alpha-L-fucosidase"/>
    <property type="match status" value="1"/>
</dbReference>